<dbReference type="GO" id="GO:0003677">
    <property type="term" value="F:DNA binding"/>
    <property type="evidence" value="ECO:0007669"/>
    <property type="project" value="UniProtKB-UniRule"/>
</dbReference>
<reference evidence="4 5" key="1">
    <citation type="submission" date="2019-12" db="EMBL/GenBank/DDBJ databases">
        <title>Genomic-based taxomic classification of the family Erythrobacteraceae.</title>
        <authorList>
            <person name="Xu L."/>
        </authorList>
    </citation>
    <scope>NUCLEOTIDE SEQUENCE [LARGE SCALE GENOMIC DNA]</scope>
    <source>
        <strain evidence="4 5">KCTC 42453</strain>
    </source>
</reference>
<evidence type="ECO:0000313" key="4">
    <source>
        <dbReference type="EMBL" id="MXP44065.1"/>
    </source>
</evidence>
<feature type="domain" description="OmpR/PhoB-type" evidence="3">
    <location>
        <begin position="3"/>
        <end position="101"/>
    </location>
</feature>
<dbReference type="AlphaFoldDB" id="A0A845B0N0"/>
<feature type="DNA-binding region" description="OmpR/PhoB-type" evidence="2">
    <location>
        <begin position="3"/>
        <end position="101"/>
    </location>
</feature>
<gene>
    <name evidence="4" type="ORF">GRI65_06320</name>
</gene>
<keyword evidence="5" id="KW-1185">Reference proteome</keyword>
<dbReference type="InterPro" id="IPR036388">
    <property type="entry name" value="WH-like_DNA-bd_sf"/>
</dbReference>
<dbReference type="InterPro" id="IPR016032">
    <property type="entry name" value="Sig_transdc_resp-reg_C-effctor"/>
</dbReference>
<organism evidence="4 5">
    <name type="scientific">Allopontixanthobacter sediminis</name>
    <dbReference type="NCBI Taxonomy" id="1689985"/>
    <lineage>
        <taxon>Bacteria</taxon>
        <taxon>Pseudomonadati</taxon>
        <taxon>Pseudomonadota</taxon>
        <taxon>Alphaproteobacteria</taxon>
        <taxon>Sphingomonadales</taxon>
        <taxon>Erythrobacteraceae</taxon>
        <taxon>Allopontixanthobacter</taxon>
    </lineage>
</organism>
<dbReference type="OrthoDB" id="7595335at2"/>
<name>A0A845B0N0_9SPHN</name>
<dbReference type="PROSITE" id="PS51755">
    <property type="entry name" value="OMPR_PHOB"/>
    <property type="match status" value="1"/>
</dbReference>
<dbReference type="Pfam" id="PF00486">
    <property type="entry name" value="Trans_reg_C"/>
    <property type="match status" value="1"/>
</dbReference>
<dbReference type="EMBL" id="WTYL01000002">
    <property type="protein sequence ID" value="MXP44065.1"/>
    <property type="molecule type" value="Genomic_DNA"/>
</dbReference>
<evidence type="ECO:0000313" key="5">
    <source>
        <dbReference type="Proteomes" id="UP000431922"/>
    </source>
</evidence>
<dbReference type="InterPro" id="IPR001867">
    <property type="entry name" value="OmpR/PhoB-type_DNA-bd"/>
</dbReference>
<proteinExistence type="predicted"/>
<dbReference type="SUPFAM" id="SSF46894">
    <property type="entry name" value="C-terminal effector domain of the bipartite response regulators"/>
    <property type="match status" value="1"/>
</dbReference>
<dbReference type="GO" id="GO:0006355">
    <property type="term" value="P:regulation of DNA-templated transcription"/>
    <property type="evidence" value="ECO:0007669"/>
    <property type="project" value="InterPro"/>
</dbReference>
<evidence type="ECO:0000259" key="3">
    <source>
        <dbReference type="PROSITE" id="PS51755"/>
    </source>
</evidence>
<dbReference type="Proteomes" id="UP000431922">
    <property type="component" value="Unassembled WGS sequence"/>
</dbReference>
<evidence type="ECO:0000256" key="2">
    <source>
        <dbReference type="PROSITE-ProRule" id="PRU01091"/>
    </source>
</evidence>
<evidence type="ECO:0000256" key="1">
    <source>
        <dbReference type="ARBA" id="ARBA00023125"/>
    </source>
</evidence>
<dbReference type="Gene3D" id="1.10.10.10">
    <property type="entry name" value="Winged helix-like DNA-binding domain superfamily/Winged helix DNA-binding domain"/>
    <property type="match status" value="1"/>
</dbReference>
<dbReference type="GO" id="GO:0000160">
    <property type="term" value="P:phosphorelay signal transduction system"/>
    <property type="evidence" value="ECO:0007669"/>
    <property type="project" value="InterPro"/>
</dbReference>
<dbReference type="SMART" id="SM00862">
    <property type="entry name" value="Trans_reg_C"/>
    <property type="match status" value="1"/>
</dbReference>
<protein>
    <recommendedName>
        <fullName evidence="3">OmpR/PhoB-type domain-containing protein</fullName>
    </recommendedName>
</protein>
<accession>A0A845B0N0</accession>
<keyword evidence="1 2" id="KW-0238">DNA-binding</keyword>
<sequence length="143" mass="16339">MMPRHLRAGPVLLDLFHRDGSCDGTWLGLHPREFELLWRLAESPRQRLSRRRLLSEVWRIDHDPQTNRVEVHVARVRAKLRTFGLSWLLATDPAGGYLLDADAGAMMQEETPAAQHSLDSYLRIGDDKQTFSKTGEIDAIPLE</sequence>
<comment type="caution">
    <text evidence="4">The sequence shown here is derived from an EMBL/GenBank/DDBJ whole genome shotgun (WGS) entry which is preliminary data.</text>
</comment>